<dbReference type="Proteomes" id="UP001197626">
    <property type="component" value="Chromosome"/>
</dbReference>
<protein>
    <recommendedName>
        <fullName evidence="3">Phage protein</fullName>
    </recommendedName>
</protein>
<accession>A0ABY3PD62</accession>
<sequence>MKKTSDIKAVDQTLEQVYRNVSQHLAKARNDNNILEIGMIITSYFTRVHNKALRKPKAQQANEQMRRMKLYAVYTQREV</sequence>
<evidence type="ECO:0000313" key="2">
    <source>
        <dbReference type="Proteomes" id="UP001197626"/>
    </source>
</evidence>
<dbReference type="RefSeq" id="WP_229292754.1">
    <property type="nucleotide sequence ID" value="NZ_CP086654.1"/>
</dbReference>
<organism evidence="1 2">
    <name type="scientific">Staphylococcus ratti</name>
    <dbReference type="NCBI Taxonomy" id="2892440"/>
    <lineage>
        <taxon>Bacteria</taxon>
        <taxon>Bacillati</taxon>
        <taxon>Bacillota</taxon>
        <taxon>Bacilli</taxon>
        <taxon>Bacillales</taxon>
        <taxon>Staphylococcaceae</taxon>
        <taxon>Staphylococcus</taxon>
    </lineage>
</organism>
<reference evidence="1 2" key="1">
    <citation type="journal article" date="2022" name="Pathogens">
        <title>Staphylococcus ratti sp. nov. Isolated from a Lab Rat.</title>
        <authorList>
            <person name="Kovarovic V."/>
            <person name="Sedlacek I."/>
            <person name="Petras P."/>
            <person name="Kralova S."/>
            <person name="Maslanova I."/>
            <person name="Svec P."/>
            <person name="Neumann-Schaal M."/>
            <person name="Botka T."/>
            <person name="Gelbicova T."/>
            <person name="Stankova E."/>
            <person name="Doskar J."/>
            <person name="Pantucek R."/>
        </authorList>
    </citation>
    <scope>NUCLEOTIDE SEQUENCE [LARGE SCALE GENOMIC DNA]</scope>
    <source>
        <strain evidence="1 2">CCM 9025</strain>
    </source>
</reference>
<proteinExistence type="predicted"/>
<name>A0ABY3PD62_9STAP</name>
<dbReference type="EMBL" id="CP086654">
    <property type="protein sequence ID" value="UEX90258.1"/>
    <property type="molecule type" value="Genomic_DNA"/>
</dbReference>
<evidence type="ECO:0000313" key="1">
    <source>
        <dbReference type="EMBL" id="UEX90258.1"/>
    </source>
</evidence>
<keyword evidence="2" id="KW-1185">Reference proteome</keyword>
<gene>
    <name evidence="1" type="ORF">LN051_00880</name>
</gene>
<evidence type="ECO:0008006" key="3">
    <source>
        <dbReference type="Google" id="ProtNLM"/>
    </source>
</evidence>